<organism evidence="2 3">
    <name type="scientific">Thyridium curvatum</name>
    <dbReference type="NCBI Taxonomy" id="1093900"/>
    <lineage>
        <taxon>Eukaryota</taxon>
        <taxon>Fungi</taxon>
        <taxon>Dikarya</taxon>
        <taxon>Ascomycota</taxon>
        <taxon>Pezizomycotina</taxon>
        <taxon>Sordariomycetes</taxon>
        <taxon>Sordariomycetidae</taxon>
        <taxon>Thyridiales</taxon>
        <taxon>Thyridiaceae</taxon>
        <taxon>Thyridium</taxon>
    </lineage>
</organism>
<dbReference type="InParanoid" id="A0A507B772"/>
<evidence type="ECO:0000313" key="2">
    <source>
        <dbReference type="EMBL" id="TPX12911.1"/>
    </source>
</evidence>
<dbReference type="GeneID" id="41974238"/>
<protein>
    <submittedName>
        <fullName evidence="2">Uncharacterized protein</fullName>
    </submittedName>
</protein>
<evidence type="ECO:0000313" key="3">
    <source>
        <dbReference type="Proteomes" id="UP000319257"/>
    </source>
</evidence>
<comment type="caution">
    <text evidence="2">The sequence shown here is derived from an EMBL/GenBank/DDBJ whole genome shotgun (WGS) entry which is preliminary data.</text>
</comment>
<name>A0A507B772_9PEZI</name>
<dbReference type="AlphaFoldDB" id="A0A507B772"/>
<feature type="region of interest" description="Disordered" evidence="1">
    <location>
        <begin position="120"/>
        <end position="151"/>
    </location>
</feature>
<dbReference type="Proteomes" id="UP000319257">
    <property type="component" value="Unassembled WGS sequence"/>
</dbReference>
<accession>A0A507B772</accession>
<dbReference type="RefSeq" id="XP_030994622.1">
    <property type="nucleotide sequence ID" value="XM_031141463.1"/>
</dbReference>
<sequence>MLHPQRVEPGLARQVPLVVIPRLEIAPRRPQVVRARLPQRPRPIQPDAQPPALLVPHLVAPDPARRLHPPQLRDLLPAATPVPLHADAHRAVRSEADQAHRQRPIAGVHVYLPHHRAAGAVVRPRHRQRRAEPVDRRAGAPAPAAAGEDLAQLRPAVLAVPRRDAARALGPARRGR</sequence>
<dbReference type="EMBL" id="SKBQ01000039">
    <property type="protein sequence ID" value="TPX12911.1"/>
    <property type="molecule type" value="Genomic_DNA"/>
</dbReference>
<evidence type="ECO:0000256" key="1">
    <source>
        <dbReference type="SAM" id="MobiDB-lite"/>
    </source>
</evidence>
<gene>
    <name evidence="2" type="ORF">E0L32_006791</name>
</gene>
<keyword evidence="3" id="KW-1185">Reference proteome</keyword>
<reference evidence="2 3" key="1">
    <citation type="submission" date="2019-06" db="EMBL/GenBank/DDBJ databases">
        <title>Draft genome sequence of the filamentous fungus Phialemoniopsis curvata isolated from diesel fuel.</title>
        <authorList>
            <person name="Varaljay V.A."/>
            <person name="Lyon W.J."/>
            <person name="Crouch A.L."/>
            <person name="Drake C.E."/>
            <person name="Hollomon J.M."/>
            <person name="Nadeau L.J."/>
            <person name="Nunn H.S."/>
            <person name="Stevenson B.S."/>
            <person name="Bojanowski C.L."/>
            <person name="Crookes-Goodson W.J."/>
        </authorList>
    </citation>
    <scope>NUCLEOTIDE SEQUENCE [LARGE SCALE GENOMIC DNA]</scope>
    <source>
        <strain evidence="2 3">D216</strain>
    </source>
</reference>
<feature type="compositionally biased region" description="Basic residues" evidence="1">
    <location>
        <begin position="120"/>
        <end position="129"/>
    </location>
</feature>
<proteinExistence type="predicted"/>